<dbReference type="Ensembl" id="ENSELUT00000006360.3">
    <property type="protein sequence ID" value="ENSELUP00000031223.2"/>
    <property type="gene ID" value="ENSELUG00000008679.3"/>
</dbReference>
<dbReference type="RefSeq" id="XP_019912331.2">
    <property type="nucleotide sequence ID" value="XM_020056772.2"/>
</dbReference>
<organism evidence="8 9">
    <name type="scientific">Esox lucius</name>
    <name type="common">Northern pike</name>
    <dbReference type="NCBI Taxonomy" id="8010"/>
    <lineage>
        <taxon>Eukaryota</taxon>
        <taxon>Metazoa</taxon>
        <taxon>Chordata</taxon>
        <taxon>Craniata</taxon>
        <taxon>Vertebrata</taxon>
        <taxon>Euteleostomi</taxon>
        <taxon>Actinopterygii</taxon>
        <taxon>Neopterygii</taxon>
        <taxon>Teleostei</taxon>
        <taxon>Protacanthopterygii</taxon>
        <taxon>Esociformes</taxon>
        <taxon>Esocidae</taxon>
        <taxon>Esox</taxon>
    </lineage>
</organism>
<dbReference type="GO" id="GO:0005179">
    <property type="term" value="F:hormone activity"/>
    <property type="evidence" value="ECO:0007669"/>
    <property type="project" value="UniProtKB-KW"/>
</dbReference>
<evidence type="ECO:0000313" key="8">
    <source>
        <dbReference type="Ensembl" id="ENSELUP00000031223.2"/>
    </source>
</evidence>
<dbReference type="PANTHER" id="PTHR17223">
    <property type="entry name" value="PARATHYROID HORMONE-RELATED"/>
    <property type="match status" value="1"/>
</dbReference>
<keyword evidence="5" id="KW-0372">Hormone</keyword>
<dbReference type="InterPro" id="IPR003626">
    <property type="entry name" value="PTH-rel"/>
</dbReference>
<keyword evidence="7" id="KW-0732">Signal</keyword>
<dbReference type="SMART" id="SM00087">
    <property type="entry name" value="PTH"/>
    <property type="match status" value="1"/>
</dbReference>
<name>A0A3P8ZSF5_ESOLU</name>
<evidence type="ECO:0000256" key="2">
    <source>
        <dbReference type="ARBA" id="ARBA00006307"/>
    </source>
</evidence>
<dbReference type="OrthoDB" id="9892514at2759"/>
<evidence type="ECO:0000256" key="3">
    <source>
        <dbReference type="ARBA" id="ARBA00022525"/>
    </source>
</evidence>
<feature type="signal peptide" evidence="7">
    <location>
        <begin position="1"/>
        <end position="26"/>
    </location>
</feature>
<proteinExistence type="inferred from homology"/>
<evidence type="ECO:0000256" key="6">
    <source>
        <dbReference type="SAM" id="MobiDB-lite"/>
    </source>
</evidence>
<evidence type="ECO:0000256" key="5">
    <source>
        <dbReference type="ARBA" id="ARBA00022702"/>
    </source>
</evidence>
<reference evidence="9" key="1">
    <citation type="journal article" date="2014" name="PLoS ONE">
        <title>The genome and linkage map of the northern pike (Esox lucius): conserved synteny revealed between the salmonid sister group and the Neoteleostei.</title>
        <authorList>
            <person name="Rondeau E.B."/>
            <person name="Minkley D.R."/>
            <person name="Leong J.S."/>
            <person name="Messmer A.M."/>
            <person name="Jantzen J.R."/>
            <person name="von Schalburg K.R."/>
            <person name="Lemon C."/>
            <person name="Bird N.H."/>
            <person name="Koop B.F."/>
        </authorList>
    </citation>
    <scope>NUCLEOTIDE SEQUENCE</scope>
</reference>
<sequence length="199" mass="22611">MLCSRVIFQQWSLAVFLLCSPMHVHGTPISAISNRMRRSVSHAQLMHDKGRSLQEIKRRLWLQELLEEVHTADSERAPPPQTRANTNAGHGTFSGRPLSPPKPPGGTKNLSLSVQLERETGHLPQETNKSVAYQDQPLKVATKRKKKVKGERGRRRESEKRRRRARDTSVVMTWATRGESQRTMEVGSRGDHSLRVAMH</sequence>
<dbReference type="Pfam" id="PF01279">
    <property type="entry name" value="Parathyroid"/>
    <property type="match status" value="1"/>
</dbReference>
<dbReference type="Bgee" id="ENSELUG00000008679">
    <property type="expression patterns" value="Expressed in nose and 7 other cell types or tissues"/>
</dbReference>
<feature type="region of interest" description="Disordered" evidence="6">
    <location>
        <begin position="71"/>
        <end position="169"/>
    </location>
</feature>
<dbReference type="GO" id="GO:0048703">
    <property type="term" value="P:embryonic viscerocranium morphogenesis"/>
    <property type="evidence" value="ECO:0007669"/>
    <property type="project" value="Ensembl"/>
</dbReference>
<accession>A0A3P8ZSF5</accession>
<dbReference type="OMA" id="TNECHST"/>
<evidence type="ECO:0000256" key="4">
    <source>
        <dbReference type="ARBA" id="ARBA00022685"/>
    </source>
</evidence>
<dbReference type="AlphaFoldDB" id="A0A3P8ZSF5"/>
<dbReference type="GeneTree" id="ENSGT00390000004933"/>
<keyword evidence="3" id="KW-0964">Secreted</keyword>
<reference evidence="8" key="3">
    <citation type="submission" date="2025-08" db="UniProtKB">
        <authorList>
            <consortium name="Ensembl"/>
        </authorList>
    </citation>
    <scope>IDENTIFICATION</scope>
</reference>
<dbReference type="InParanoid" id="A0A3P8ZSF5"/>
<dbReference type="GO" id="GO:0005576">
    <property type="term" value="C:extracellular region"/>
    <property type="evidence" value="ECO:0007669"/>
    <property type="project" value="UniProtKB-SubCell"/>
</dbReference>
<evidence type="ECO:0008006" key="10">
    <source>
        <dbReference type="Google" id="ProtNLM"/>
    </source>
</evidence>
<comment type="similarity">
    <text evidence="2">Belongs to the parathyroid hormone family.</text>
</comment>
<evidence type="ECO:0000313" key="9">
    <source>
        <dbReference type="Proteomes" id="UP000265140"/>
    </source>
</evidence>
<dbReference type="GeneID" id="105021828"/>
<evidence type="ECO:0000256" key="7">
    <source>
        <dbReference type="SAM" id="SignalP"/>
    </source>
</evidence>
<dbReference type="PANTHER" id="PTHR17223:SF0">
    <property type="entry name" value="PARATHYROID HORMONE-RELATED PROTEIN"/>
    <property type="match status" value="1"/>
</dbReference>
<keyword evidence="9" id="KW-1185">Reference proteome</keyword>
<keyword evidence="4" id="KW-0165">Cleavage on pair of basic residues</keyword>
<reference evidence="8" key="4">
    <citation type="submission" date="2025-09" db="UniProtKB">
        <authorList>
            <consortium name="Ensembl"/>
        </authorList>
    </citation>
    <scope>IDENTIFICATION</scope>
</reference>
<evidence type="ECO:0000256" key="1">
    <source>
        <dbReference type="ARBA" id="ARBA00004613"/>
    </source>
</evidence>
<dbReference type="GO" id="GO:0030282">
    <property type="term" value="P:bone mineralization"/>
    <property type="evidence" value="ECO:0007669"/>
    <property type="project" value="InterPro"/>
</dbReference>
<dbReference type="Proteomes" id="UP000265140">
    <property type="component" value="Chromosome 19"/>
</dbReference>
<feature type="compositionally biased region" description="Basic and acidic residues" evidence="6">
    <location>
        <begin position="150"/>
        <end position="160"/>
    </location>
</feature>
<comment type="subcellular location">
    <subcellularLocation>
        <location evidence="1">Secreted</location>
    </subcellularLocation>
</comment>
<dbReference type="STRING" id="8010.ENSELUP00000031223"/>
<protein>
    <recommendedName>
        <fullName evidence="10">Parathyroid hormone-like hormone b</fullName>
    </recommendedName>
</protein>
<reference evidence="8" key="2">
    <citation type="submission" date="2020-02" db="EMBL/GenBank/DDBJ databases">
        <title>Esox lucius (northern pike) genome, fEsoLuc1, primary haplotype.</title>
        <authorList>
            <person name="Myers G."/>
            <person name="Karagic N."/>
            <person name="Meyer A."/>
            <person name="Pippel M."/>
            <person name="Reichard M."/>
            <person name="Winkler S."/>
            <person name="Tracey A."/>
            <person name="Sims Y."/>
            <person name="Howe K."/>
            <person name="Rhie A."/>
            <person name="Formenti G."/>
            <person name="Durbin R."/>
            <person name="Fedrigo O."/>
            <person name="Jarvis E.D."/>
        </authorList>
    </citation>
    <scope>NUCLEOTIDE SEQUENCE [LARGE SCALE GENOMIC DNA]</scope>
</reference>
<dbReference type="InterPro" id="IPR001415">
    <property type="entry name" value="PTH/PTH-rel"/>
</dbReference>
<feature type="chain" id="PRO_5044297638" description="Parathyroid hormone-like hormone b" evidence="7">
    <location>
        <begin position="27"/>
        <end position="199"/>
    </location>
</feature>